<gene>
    <name evidence="1" type="ORF">RDB_LOCUS32888</name>
</gene>
<protein>
    <submittedName>
        <fullName evidence="1">Uncharacterized protein</fullName>
    </submittedName>
</protein>
<dbReference type="InterPro" id="IPR032675">
    <property type="entry name" value="LRR_dom_sf"/>
</dbReference>
<dbReference type="EMBL" id="CAJMWT010001356">
    <property type="protein sequence ID" value="CAE6394667.1"/>
    <property type="molecule type" value="Genomic_DNA"/>
</dbReference>
<evidence type="ECO:0000313" key="1">
    <source>
        <dbReference type="EMBL" id="CAE6394667.1"/>
    </source>
</evidence>
<dbReference type="AlphaFoldDB" id="A0A8H2WKY6"/>
<name>A0A8H2WKY6_9AGAM</name>
<dbReference type="Proteomes" id="UP000663843">
    <property type="component" value="Unassembled WGS sequence"/>
</dbReference>
<reference evidence="1" key="1">
    <citation type="submission" date="2021-01" db="EMBL/GenBank/DDBJ databases">
        <authorList>
            <person name="Kaushik A."/>
        </authorList>
    </citation>
    <scope>NUCLEOTIDE SEQUENCE</scope>
    <source>
        <strain evidence="1">AG2-2IIIB</strain>
    </source>
</reference>
<accession>A0A8H2WKY6</accession>
<organism evidence="1 2">
    <name type="scientific">Rhizoctonia solani</name>
    <dbReference type="NCBI Taxonomy" id="456999"/>
    <lineage>
        <taxon>Eukaryota</taxon>
        <taxon>Fungi</taxon>
        <taxon>Dikarya</taxon>
        <taxon>Basidiomycota</taxon>
        <taxon>Agaricomycotina</taxon>
        <taxon>Agaricomycetes</taxon>
        <taxon>Cantharellales</taxon>
        <taxon>Ceratobasidiaceae</taxon>
        <taxon>Rhizoctonia</taxon>
    </lineage>
</organism>
<proteinExistence type="predicted"/>
<evidence type="ECO:0000313" key="2">
    <source>
        <dbReference type="Proteomes" id="UP000663843"/>
    </source>
</evidence>
<sequence>MLPIELVEKIADYVFQLVSTSDPGSGRYVKPQWREVYGWMGASPNLHKMGYRRWLRIITIKNVDDWKVISEYIELIREMYCYDGTLLDIEHQRFLSKIPNLRAATIDAHSDVSHNNHNRFAYRDILSALPPSLKRLEIIHAHGPDIKIISLVKEYCPKLEELRLGRCTMFNRSPACDFWRSFPHDHDAYMSNLGTDAYAHSLGNELAPLRHLRSLQVGLYFVPPDIVLAHRLYHRRGLPAPETIQWQTAIPLAELPTDPAPQLPPHVEPATTTQLVELLHRCDEESQVEFKCHRCIEITGANGREAEQTANAILREYLPTLVSIEWMGWLTPQHLGTNSYHFSSERH</sequence>
<comment type="caution">
    <text evidence="1">The sequence shown here is derived from an EMBL/GenBank/DDBJ whole genome shotgun (WGS) entry which is preliminary data.</text>
</comment>
<dbReference type="Gene3D" id="3.80.10.10">
    <property type="entry name" value="Ribonuclease Inhibitor"/>
    <property type="match status" value="1"/>
</dbReference>